<dbReference type="HAMAP" id="MF_00440">
    <property type="entry name" value="NrdR"/>
    <property type="match status" value="1"/>
</dbReference>
<comment type="similarity">
    <text evidence="7">Belongs to the NrdR family.</text>
</comment>
<evidence type="ECO:0000256" key="7">
    <source>
        <dbReference type="HAMAP-Rule" id="MF_00440"/>
    </source>
</evidence>
<evidence type="ECO:0000256" key="5">
    <source>
        <dbReference type="ARBA" id="ARBA00023125"/>
    </source>
</evidence>
<dbReference type="PANTHER" id="PTHR30455">
    <property type="entry name" value="TRANSCRIPTIONAL REPRESSOR NRDR"/>
    <property type="match status" value="1"/>
</dbReference>
<dbReference type="GO" id="GO:0045892">
    <property type="term" value="P:negative regulation of DNA-templated transcription"/>
    <property type="evidence" value="ECO:0007669"/>
    <property type="project" value="UniProtKB-UniRule"/>
</dbReference>
<dbReference type="InterPro" id="IPR003796">
    <property type="entry name" value="RNR_NrdR-like"/>
</dbReference>
<evidence type="ECO:0000256" key="1">
    <source>
        <dbReference type="ARBA" id="ARBA00022491"/>
    </source>
</evidence>
<dbReference type="GO" id="GO:0005524">
    <property type="term" value="F:ATP binding"/>
    <property type="evidence" value="ECO:0007669"/>
    <property type="project" value="UniProtKB-UniRule"/>
</dbReference>
<organism evidence="9 10">
    <name type="scientific">Candidatus Neomicrothrix subdominans</name>
    <dbReference type="NCBI Taxonomy" id="2954438"/>
    <lineage>
        <taxon>Bacteria</taxon>
        <taxon>Bacillati</taxon>
        <taxon>Actinomycetota</taxon>
        <taxon>Acidimicrobiia</taxon>
        <taxon>Acidimicrobiales</taxon>
        <taxon>Microthrixaceae</taxon>
        <taxon>Candidatus Neomicrothrix</taxon>
    </lineage>
</organism>
<keyword evidence="2 7" id="KW-0547">Nucleotide-binding</keyword>
<dbReference type="PROSITE" id="PS51161">
    <property type="entry name" value="ATP_CONE"/>
    <property type="match status" value="1"/>
</dbReference>
<dbReference type="EMBL" id="JADJZA010000011">
    <property type="protein sequence ID" value="MBK9298888.1"/>
    <property type="molecule type" value="Genomic_DNA"/>
</dbReference>
<dbReference type="Proteomes" id="UP000727993">
    <property type="component" value="Unassembled WGS sequence"/>
</dbReference>
<comment type="cofactor">
    <cofactor evidence="7">
        <name>Zn(2+)</name>
        <dbReference type="ChEBI" id="CHEBI:29105"/>
    </cofactor>
    <text evidence="7">Binds 1 zinc ion.</text>
</comment>
<keyword evidence="1 7" id="KW-0678">Repressor</keyword>
<dbReference type="AlphaFoldDB" id="A0A936TF20"/>
<dbReference type="Pfam" id="PF22811">
    <property type="entry name" value="Zn_ribbon_NrdR"/>
    <property type="match status" value="1"/>
</dbReference>
<keyword evidence="7" id="KW-0863">Zinc-finger</keyword>
<keyword evidence="4 7" id="KW-0805">Transcription regulation</keyword>
<accession>A0A936TF20</accession>
<keyword evidence="5 7" id="KW-0238">DNA-binding</keyword>
<name>A0A936TF20_9ACTN</name>
<dbReference type="InterPro" id="IPR005144">
    <property type="entry name" value="ATP-cone_dom"/>
</dbReference>
<reference evidence="9 10" key="1">
    <citation type="submission" date="2020-10" db="EMBL/GenBank/DDBJ databases">
        <title>Connecting structure to function with the recovery of over 1000 high-quality activated sludge metagenome-assembled genomes encoding full-length rRNA genes using long-read sequencing.</title>
        <authorList>
            <person name="Singleton C.M."/>
            <person name="Petriglieri F."/>
            <person name="Kristensen J.M."/>
            <person name="Kirkegaard R.H."/>
            <person name="Michaelsen T.Y."/>
            <person name="Andersen M.H."/>
            <person name="Karst S.M."/>
            <person name="Dueholm M.S."/>
            <person name="Nielsen P.H."/>
            <person name="Albertsen M."/>
        </authorList>
    </citation>
    <scope>NUCLEOTIDE SEQUENCE [LARGE SCALE GENOMIC DNA]</scope>
    <source>
        <strain evidence="9">Lyne_18-Q3-R50-59_MAXAC.006</strain>
    </source>
</reference>
<sequence length="158" mass="16819">MRCPICSELEDRVVDSRSVDDGAGIRRRRQCAGCGARFTTFERVEEAPLVVRKSDGTKQPFDRTKIEAGVLSAAKGRPVSLADATALAVAIEEGLAGQGGETSTAEVGRLVLEQLAELDEVTYLRFASVYKAFQGLGDFQAELGRLSKVPSSNGADPG</sequence>
<evidence type="ECO:0000256" key="3">
    <source>
        <dbReference type="ARBA" id="ARBA00022840"/>
    </source>
</evidence>
<comment type="function">
    <text evidence="7">Negatively regulates transcription of bacterial ribonucleotide reductase nrd genes and operons by binding to NrdR-boxes.</text>
</comment>
<feature type="zinc finger region" evidence="7">
    <location>
        <begin position="3"/>
        <end position="34"/>
    </location>
</feature>
<dbReference type="GO" id="GO:0008270">
    <property type="term" value="F:zinc ion binding"/>
    <property type="evidence" value="ECO:0007669"/>
    <property type="project" value="UniProtKB-UniRule"/>
</dbReference>
<dbReference type="NCBIfam" id="TIGR00244">
    <property type="entry name" value="transcriptional regulator NrdR"/>
    <property type="match status" value="1"/>
</dbReference>
<keyword evidence="6 7" id="KW-0804">Transcription</keyword>
<gene>
    <name evidence="7 9" type="primary">nrdR</name>
    <name evidence="9" type="ORF">IPN02_19065</name>
</gene>
<dbReference type="Pfam" id="PF03477">
    <property type="entry name" value="ATP-cone"/>
    <property type="match status" value="1"/>
</dbReference>
<evidence type="ECO:0000256" key="2">
    <source>
        <dbReference type="ARBA" id="ARBA00022741"/>
    </source>
</evidence>
<keyword evidence="3 7" id="KW-0067">ATP-binding</keyword>
<feature type="domain" description="ATP-cone" evidence="8">
    <location>
        <begin position="49"/>
        <end position="138"/>
    </location>
</feature>
<evidence type="ECO:0000313" key="10">
    <source>
        <dbReference type="Proteomes" id="UP000727993"/>
    </source>
</evidence>
<evidence type="ECO:0000256" key="4">
    <source>
        <dbReference type="ARBA" id="ARBA00023015"/>
    </source>
</evidence>
<evidence type="ECO:0000259" key="8">
    <source>
        <dbReference type="PROSITE" id="PS51161"/>
    </source>
</evidence>
<protein>
    <recommendedName>
        <fullName evidence="7">Transcriptional repressor NrdR</fullName>
    </recommendedName>
</protein>
<dbReference type="InterPro" id="IPR055173">
    <property type="entry name" value="NrdR-like_N"/>
</dbReference>
<evidence type="ECO:0000313" key="9">
    <source>
        <dbReference type="EMBL" id="MBK9298888.1"/>
    </source>
</evidence>
<keyword evidence="7" id="KW-0862">Zinc</keyword>
<dbReference type="GO" id="GO:0003677">
    <property type="term" value="F:DNA binding"/>
    <property type="evidence" value="ECO:0007669"/>
    <property type="project" value="UniProtKB-KW"/>
</dbReference>
<evidence type="ECO:0000256" key="6">
    <source>
        <dbReference type="ARBA" id="ARBA00023163"/>
    </source>
</evidence>
<comment type="caution">
    <text evidence="9">The sequence shown here is derived from an EMBL/GenBank/DDBJ whole genome shotgun (WGS) entry which is preliminary data.</text>
</comment>
<proteinExistence type="inferred from homology"/>
<keyword evidence="7" id="KW-0479">Metal-binding</keyword>
<dbReference type="PANTHER" id="PTHR30455:SF2">
    <property type="entry name" value="TRANSCRIPTIONAL REPRESSOR NRDR"/>
    <property type="match status" value="1"/>
</dbReference>